<dbReference type="EMBL" id="DPSM01000015">
    <property type="protein sequence ID" value="HCK00576.1"/>
    <property type="molecule type" value="Genomic_DNA"/>
</dbReference>
<dbReference type="InterPro" id="IPR009057">
    <property type="entry name" value="Homeodomain-like_sf"/>
</dbReference>
<dbReference type="InterPro" id="IPR003313">
    <property type="entry name" value="AraC-bd"/>
</dbReference>
<dbReference type="InterPro" id="IPR018062">
    <property type="entry name" value="HTH_AraC-typ_CS"/>
</dbReference>
<evidence type="ECO:0000256" key="1">
    <source>
        <dbReference type="ARBA" id="ARBA00023015"/>
    </source>
</evidence>
<dbReference type="InterPro" id="IPR020449">
    <property type="entry name" value="Tscrpt_reg_AraC-type_HTH"/>
</dbReference>
<dbReference type="SMART" id="SM00342">
    <property type="entry name" value="HTH_ARAC"/>
    <property type="match status" value="1"/>
</dbReference>
<protein>
    <recommendedName>
        <fullName evidence="5">Arabinose operon regulatory protein</fullName>
    </recommendedName>
</protein>
<evidence type="ECO:0000313" key="8">
    <source>
        <dbReference type="Proteomes" id="UP000262210"/>
    </source>
</evidence>
<dbReference type="InterPro" id="IPR014710">
    <property type="entry name" value="RmlC-like_jellyroll"/>
</dbReference>
<dbReference type="PRINTS" id="PR00032">
    <property type="entry name" value="HTHARAC"/>
</dbReference>
<dbReference type="Pfam" id="PF12833">
    <property type="entry name" value="HTH_18"/>
    <property type="match status" value="1"/>
</dbReference>
<keyword evidence="1" id="KW-0805">Transcription regulation</keyword>
<dbReference type="PANTHER" id="PTHR11019:SF159">
    <property type="entry name" value="TRANSCRIPTIONAL REGULATOR-RELATED"/>
    <property type="match status" value="1"/>
</dbReference>
<keyword evidence="2" id="KW-0238">DNA-binding</keyword>
<dbReference type="InterPro" id="IPR011051">
    <property type="entry name" value="RmlC_Cupin_sf"/>
</dbReference>
<evidence type="ECO:0000256" key="3">
    <source>
        <dbReference type="ARBA" id="ARBA00023159"/>
    </source>
</evidence>
<keyword evidence="3" id="KW-0010">Activator</keyword>
<proteinExistence type="predicted"/>
<dbReference type="GO" id="GO:0043565">
    <property type="term" value="F:sequence-specific DNA binding"/>
    <property type="evidence" value="ECO:0007669"/>
    <property type="project" value="InterPro"/>
</dbReference>
<feature type="domain" description="HTH araC/xylS-type" evidence="6">
    <location>
        <begin position="158"/>
        <end position="257"/>
    </location>
</feature>
<dbReference type="PANTHER" id="PTHR11019">
    <property type="entry name" value="HTH-TYPE TRANSCRIPTIONAL REGULATOR NIMR"/>
    <property type="match status" value="1"/>
</dbReference>
<keyword evidence="4" id="KW-0804">Transcription</keyword>
<evidence type="ECO:0000256" key="2">
    <source>
        <dbReference type="ARBA" id="ARBA00023125"/>
    </source>
</evidence>
<organism evidence="7 8">
    <name type="scientific">Serratia grimesii</name>
    <dbReference type="NCBI Taxonomy" id="82995"/>
    <lineage>
        <taxon>Bacteria</taxon>
        <taxon>Pseudomonadati</taxon>
        <taxon>Pseudomonadota</taxon>
        <taxon>Gammaproteobacteria</taxon>
        <taxon>Enterobacterales</taxon>
        <taxon>Yersiniaceae</taxon>
        <taxon>Serratia</taxon>
    </lineage>
</organism>
<comment type="caution">
    <text evidence="7">The sequence shown here is derived from an EMBL/GenBank/DDBJ whole genome shotgun (WGS) entry which is preliminary data.</text>
</comment>
<dbReference type="InterPro" id="IPR018060">
    <property type="entry name" value="HTH_AraC"/>
</dbReference>
<dbReference type="Pfam" id="PF02311">
    <property type="entry name" value="AraC_binding"/>
    <property type="match status" value="1"/>
</dbReference>
<evidence type="ECO:0000259" key="6">
    <source>
        <dbReference type="PROSITE" id="PS01124"/>
    </source>
</evidence>
<accession>A0A9C7QUM3</accession>
<dbReference type="AlphaFoldDB" id="A0A9C7QUM3"/>
<evidence type="ECO:0000256" key="4">
    <source>
        <dbReference type="ARBA" id="ARBA00023163"/>
    </source>
</evidence>
<gene>
    <name evidence="7" type="ORF">DHV72_11185</name>
</gene>
<dbReference type="CDD" id="cd06124">
    <property type="entry name" value="cupin_NimR-like_N"/>
    <property type="match status" value="1"/>
</dbReference>
<name>A0A9C7QUM3_9GAMM</name>
<dbReference type="Proteomes" id="UP000262210">
    <property type="component" value="Unassembled WGS sequence"/>
</dbReference>
<sequence>MALITQQTVFDPDAWLAPVLGIAAELVRHDSEDHVHQRAQLLYAPRGCMTVTLADRWLILPPTRSLWIPGGIRHRVQLRGQVAYRSIYLDPSLVPAMPQECAVLAVNPLLAAVVERIAYWPFNLAMECRTAQDLLPVLVNELHAARLENTGLMRPRDRRLAHWLEELDGCDELPGLTKLAQTLNLHAKTLTRIFQRESGLSYQQWSQQWRLMRAIELLAEMPSVSSVAQRLGFSSDSAFIAFFRQFTGTTPKRFMKGDEREETGVDTHAGGE</sequence>
<dbReference type="GO" id="GO:0003700">
    <property type="term" value="F:DNA-binding transcription factor activity"/>
    <property type="evidence" value="ECO:0007669"/>
    <property type="project" value="InterPro"/>
</dbReference>
<dbReference type="Gene3D" id="1.10.10.60">
    <property type="entry name" value="Homeodomain-like"/>
    <property type="match status" value="1"/>
</dbReference>
<dbReference type="PROSITE" id="PS01124">
    <property type="entry name" value="HTH_ARAC_FAMILY_2"/>
    <property type="match status" value="1"/>
</dbReference>
<reference evidence="7 8" key="1">
    <citation type="journal article" date="2018" name="Nat. Biotechnol.">
        <title>A standardized bacterial taxonomy based on genome phylogeny substantially revises the tree of life.</title>
        <authorList>
            <person name="Parks D.H."/>
            <person name="Chuvochina M."/>
            <person name="Waite D.W."/>
            <person name="Rinke C."/>
            <person name="Skarshewski A."/>
            <person name="Chaumeil P.A."/>
            <person name="Hugenholtz P."/>
        </authorList>
    </citation>
    <scope>NUCLEOTIDE SEQUENCE [LARGE SCALE GENOMIC DNA]</scope>
    <source>
        <strain evidence="7">UBA11264</strain>
    </source>
</reference>
<dbReference type="SUPFAM" id="SSF51182">
    <property type="entry name" value="RmlC-like cupins"/>
    <property type="match status" value="1"/>
</dbReference>
<evidence type="ECO:0000256" key="5">
    <source>
        <dbReference type="ARBA" id="ARBA00044978"/>
    </source>
</evidence>
<evidence type="ECO:0000313" key="7">
    <source>
        <dbReference type="EMBL" id="HCK00576.1"/>
    </source>
</evidence>
<dbReference type="PROSITE" id="PS00041">
    <property type="entry name" value="HTH_ARAC_FAMILY_1"/>
    <property type="match status" value="1"/>
</dbReference>
<dbReference type="RefSeq" id="WP_278431217.1">
    <property type="nucleotide sequence ID" value="NZ_DPSM01000015.1"/>
</dbReference>
<dbReference type="Gene3D" id="2.60.120.10">
    <property type="entry name" value="Jelly Rolls"/>
    <property type="match status" value="1"/>
</dbReference>
<dbReference type="SUPFAM" id="SSF46689">
    <property type="entry name" value="Homeodomain-like"/>
    <property type="match status" value="1"/>
</dbReference>